<dbReference type="Proteomes" id="UP000179069">
    <property type="component" value="Unassembled WGS sequence"/>
</dbReference>
<accession>A0A1G1VL75</accession>
<evidence type="ECO:0000313" key="3">
    <source>
        <dbReference type="Proteomes" id="UP000179069"/>
    </source>
</evidence>
<sequence length="70" mass="8185">MAYRVAKQLNAPAESTSWRRSGARSSPTEEKKLRNFHNRKINVLSEAIKSLYFWLADQTSPKEEMEERSQ</sequence>
<feature type="region of interest" description="Disordered" evidence="1">
    <location>
        <begin position="1"/>
        <end position="32"/>
    </location>
</feature>
<dbReference type="EMBL" id="MHCI01000019">
    <property type="protein sequence ID" value="OGY16112.1"/>
    <property type="molecule type" value="Genomic_DNA"/>
</dbReference>
<reference evidence="2 3" key="1">
    <citation type="journal article" date="2016" name="Nat. Commun.">
        <title>Thousands of microbial genomes shed light on interconnected biogeochemical processes in an aquifer system.</title>
        <authorList>
            <person name="Anantharaman K."/>
            <person name="Brown C.T."/>
            <person name="Hug L.A."/>
            <person name="Sharon I."/>
            <person name="Castelle C.J."/>
            <person name="Probst A.J."/>
            <person name="Thomas B.C."/>
            <person name="Singh A."/>
            <person name="Wilkins M.J."/>
            <person name="Karaoz U."/>
            <person name="Brodie E.L."/>
            <person name="Williams K.H."/>
            <person name="Hubbard S.S."/>
            <person name="Banfield J.F."/>
        </authorList>
    </citation>
    <scope>NUCLEOTIDE SEQUENCE [LARGE SCALE GENOMIC DNA]</scope>
</reference>
<gene>
    <name evidence="2" type="ORF">A2785_00810</name>
</gene>
<organism evidence="2 3">
    <name type="scientific">Candidatus Chisholmbacteria bacterium RIFCSPHIGHO2_01_FULL_49_18</name>
    <dbReference type="NCBI Taxonomy" id="1797590"/>
    <lineage>
        <taxon>Bacteria</taxon>
        <taxon>Candidatus Chisholmiibacteriota</taxon>
    </lineage>
</organism>
<name>A0A1G1VL75_9BACT</name>
<feature type="compositionally biased region" description="Polar residues" evidence="1">
    <location>
        <begin position="13"/>
        <end position="26"/>
    </location>
</feature>
<comment type="caution">
    <text evidence="2">The sequence shown here is derived from an EMBL/GenBank/DDBJ whole genome shotgun (WGS) entry which is preliminary data.</text>
</comment>
<evidence type="ECO:0000313" key="2">
    <source>
        <dbReference type="EMBL" id="OGY16112.1"/>
    </source>
</evidence>
<dbReference type="AlphaFoldDB" id="A0A1G1VL75"/>
<protein>
    <submittedName>
        <fullName evidence="2">Uncharacterized protein</fullName>
    </submittedName>
</protein>
<proteinExistence type="predicted"/>
<evidence type="ECO:0000256" key="1">
    <source>
        <dbReference type="SAM" id="MobiDB-lite"/>
    </source>
</evidence>